<dbReference type="STRING" id="658187.LDG_7950"/>
<keyword evidence="3" id="KW-1185">Reference proteome</keyword>
<reference evidence="2 3" key="1">
    <citation type="journal article" date="2011" name="BMC Genomics">
        <title>Insight into cross-talk between intra-amoebal pathogens.</title>
        <authorList>
            <person name="Gimenez G."/>
            <person name="Bertelli C."/>
            <person name="Moliner C."/>
            <person name="Robert C."/>
            <person name="Raoult D."/>
            <person name="Fournier P.E."/>
            <person name="Greub G."/>
        </authorList>
    </citation>
    <scope>NUCLEOTIDE SEQUENCE [LARGE SCALE GENOMIC DNA]</scope>
    <source>
        <strain evidence="2 3">LLAP12</strain>
    </source>
</reference>
<organism evidence="2 3">
    <name type="scientific">Legionella drancourtii LLAP12</name>
    <dbReference type="NCBI Taxonomy" id="658187"/>
    <lineage>
        <taxon>Bacteria</taxon>
        <taxon>Pseudomonadati</taxon>
        <taxon>Pseudomonadota</taxon>
        <taxon>Gammaproteobacteria</taxon>
        <taxon>Legionellales</taxon>
        <taxon>Legionellaceae</taxon>
        <taxon>Legionella</taxon>
    </lineage>
</organism>
<dbReference type="HOGENOM" id="CLU_3185297_0_0_6"/>
<sequence length="46" mass="4989">MINCQQQQFSMNSPSSALLQFVLSIALIIVVISVVVVVVVLYPSLP</sequence>
<keyword evidence="1" id="KW-0472">Membrane</keyword>
<evidence type="ECO:0000256" key="1">
    <source>
        <dbReference type="SAM" id="Phobius"/>
    </source>
</evidence>
<dbReference type="EMBL" id="JH413836">
    <property type="protein sequence ID" value="EHL30046.1"/>
    <property type="molecule type" value="Genomic_DNA"/>
</dbReference>
<dbReference type="Proteomes" id="UP000002770">
    <property type="component" value="Unassembled WGS sequence"/>
</dbReference>
<proteinExistence type="predicted"/>
<name>G9ERN3_9GAMM</name>
<keyword evidence="1" id="KW-0812">Transmembrane</keyword>
<keyword evidence="1" id="KW-1133">Transmembrane helix</keyword>
<accession>G9ERN3</accession>
<dbReference type="InParanoid" id="G9ERN3"/>
<gene>
    <name evidence="2" type="ORF">LDG_7950</name>
</gene>
<protein>
    <submittedName>
        <fullName evidence="2">Uncharacterized protein</fullName>
    </submittedName>
</protein>
<feature type="transmembrane region" description="Helical" evidence="1">
    <location>
        <begin position="21"/>
        <end position="42"/>
    </location>
</feature>
<evidence type="ECO:0000313" key="2">
    <source>
        <dbReference type="EMBL" id="EHL30046.1"/>
    </source>
</evidence>
<evidence type="ECO:0000313" key="3">
    <source>
        <dbReference type="Proteomes" id="UP000002770"/>
    </source>
</evidence>
<dbReference type="AlphaFoldDB" id="G9ERN3"/>